<feature type="region of interest" description="Disordered" evidence="9">
    <location>
        <begin position="544"/>
        <end position="564"/>
    </location>
</feature>
<feature type="binding site" evidence="7">
    <location>
        <position position="416"/>
    </location>
    <ligand>
        <name>L-glutamate</name>
        <dbReference type="ChEBI" id="CHEBI:29985"/>
    </ligand>
</feature>
<evidence type="ECO:0000256" key="2">
    <source>
        <dbReference type="ARBA" id="ARBA00001089"/>
    </source>
</evidence>
<dbReference type="Gene3D" id="1.10.246.130">
    <property type="match status" value="1"/>
</dbReference>
<evidence type="ECO:0000256" key="1">
    <source>
        <dbReference type="ARBA" id="ARBA00001049"/>
    </source>
</evidence>
<dbReference type="InterPro" id="IPR043137">
    <property type="entry name" value="GGT_ssub_C"/>
</dbReference>
<dbReference type="OrthoDB" id="1081007at2759"/>
<comment type="function">
    <text evidence="8">Cleaves the gamma-glutamyl peptide bond of glutathione and glutathione conjugates.</text>
</comment>
<feature type="compositionally biased region" description="Basic and acidic residues" evidence="9">
    <location>
        <begin position="544"/>
        <end position="556"/>
    </location>
</feature>
<evidence type="ECO:0000256" key="6">
    <source>
        <dbReference type="PIRSR" id="PIRSR600101-1"/>
    </source>
</evidence>
<dbReference type="UniPathway" id="UPA00204"/>
<dbReference type="GO" id="GO:0036374">
    <property type="term" value="F:glutathione hydrolase activity"/>
    <property type="evidence" value="ECO:0007669"/>
    <property type="project" value="UniProtKB-UniRule"/>
</dbReference>
<dbReference type="InterPro" id="IPR029055">
    <property type="entry name" value="Ntn_hydrolases_N"/>
</dbReference>
<dbReference type="GO" id="GO:0005886">
    <property type="term" value="C:plasma membrane"/>
    <property type="evidence" value="ECO:0007669"/>
    <property type="project" value="TreeGrafter"/>
</dbReference>
<comment type="catalytic activity">
    <reaction evidence="1 8">
        <text>an S-substituted glutathione + H2O = an S-substituted L-cysteinylglycine + L-glutamate</text>
        <dbReference type="Rhea" id="RHEA:59468"/>
        <dbReference type="ChEBI" id="CHEBI:15377"/>
        <dbReference type="ChEBI" id="CHEBI:29985"/>
        <dbReference type="ChEBI" id="CHEBI:90779"/>
        <dbReference type="ChEBI" id="CHEBI:143103"/>
        <dbReference type="EC" id="3.4.19.13"/>
    </reaction>
</comment>
<sequence>MVLSTRRLASLLVAASLCHGVPVSVVLGPPANPGSRGAVVSEASECSHIGRDLLARGGNAADAVVGTTFCIGVVAMYHSGIGGGGFALVRDADGGYDAVDFRETAPAAAHQDMFLGNVAGSMSGGLAVAVPGEVRGLEYIHRRYGSLPWETVLQGAIRVARDGFRVSSDLASKMSEKKRPYLRQDASFAIDFAPNGTLLGEGDLMTRKRYARTLERIAQEGSGAFYGGEVAEAMVKQVQATNGTMTVDDLEHYTILSRPVQRVRYRGLDLYSVGAPASGVVGLNILKVAEQYVPGDADAGLEAHRFVEAMRFGYGARARLADPDFIPGVKALEERLLDERYVRQVRRHIDDNRTLPVRDYDPTIHQYAPESHGTSHVVTADAAGMAVSLTTTINLMFGAHLMEPQSGIVLNNEMNDFSIPGSPNDFGFPPSTANYIAPQKRPLSSIAPIIASHPNGSLYAVVGAAGGSRIISATVAALWHLVEHGASMTDALRRPRMHDQLMPNVLLLEYAFDNVTAAALASRGHNISRVGEGLSAVQGIRKRPDGSFEAAGEPRQRNSRGFAI</sequence>
<accession>A0A2A9PI35</accession>
<feature type="binding site" evidence="7">
    <location>
        <begin position="392"/>
        <end position="394"/>
    </location>
    <ligand>
        <name>L-glutamate</name>
        <dbReference type="ChEBI" id="CHEBI:29985"/>
    </ligand>
</feature>
<proteinExistence type="inferred from homology"/>
<dbReference type="AlphaFoldDB" id="A0A2A9PI35"/>
<evidence type="ECO:0000256" key="9">
    <source>
        <dbReference type="SAM" id="MobiDB-lite"/>
    </source>
</evidence>
<dbReference type="EC" id="2.3.2.2" evidence="8"/>
<dbReference type="Gene3D" id="3.60.20.40">
    <property type="match status" value="1"/>
</dbReference>
<evidence type="ECO:0000256" key="7">
    <source>
        <dbReference type="PIRSR" id="PIRSR600101-2"/>
    </source>
</evidence>
<dbReference type="Proteomes" id="UP000037136">
    <property type="component" value="Unassembled WGS sequence"/>
</dbReference>
<comment type="catalytic activity">
    <reaction evidence="2 8">
        <text>glutathione + H2O = L-cysteinylglycine + L-glutamate</text>
        <dbReference type="Rhea" id="RHEA:28807"/>
        <dbReference type="ChEBI" id="CHEBI:15377"/>
        <dbReference type="ChEBI" id="CHEBI:29985"/>
        <dbReference type="ChEBI" id="CHEBI:57925"/>
        <dbReference type="ChEBI" id="CHEBI:61694"/>
        <dbReference type="EC" id="3.4.19.13"/>
    </reaction>
</comment>
<keyword evidence="10" id="KW-0732">Signal</keyword>
<evidence type="ECO:0000256" key="10">
    <source>
        <dbReference type="SAM" id="SignalP"/>
    </source>
</evidence>
<evidence type="ECO:0000256" key="4">
    <source>
        <dbReference type="ARBA" id="ARBA00009381"/>
    </source>
</evidence>
<dbReference type="EMBL" id="LAZP02000127">
    <property type="protein sequence ID" value="PFH60476.1"/>
    <property type="molecule type" value="Genomic_DNA"/>
</dbReference>
<keyword evidence="8" id="KW-0012">Acyltransferase</keyword>
<reference evidence="11 12" key="1">
    <citation type="journal article" date="2015" name="BMC Genomics">
        <title>Gene expression during zombie ant biting behavior reflects the complexity underlying fungal parasitic behavioral manipulation.</title>
        <authorList>
            <person name="de Bekker C."/>
            <person name="Ohm R.A."/>
            <person name="Loreto R.G."/>
            <person name="Sebastian A."/>
            <person name="Albert I."/>
            <person name="Merrow M."/>
            <person name="Brachmann A."/>
            <person name="Hughes D.P."/>
        </authorList>
    </citation>
    <scope>NUCLEOTIDE SEQUENCE [LARGE SCALE GENOMIC DNA]</scope>
    <source>
        <strain evidence="11 12">SC16a</strain>
    </source>
</reference>
<dbReference type="SUPFAM" id="SSF56235">
    <property type="entry name" value="N-terminal nucleophile aminohydrolases (Ntn hydrolases)"/>
    <property type="match status" value="1"/>
</dbReference>
<dbReference type="PANTHER" id="PTHR11686:SF62">
    <property type="entry name" value="GLUTATHIONE HYDROLASE"/>
    <property type="match status" value="1"/>
</dbReference>
<evidence type="ECO:0000313" key="12">
    <source>
        <dbReference type="Proteomes" id="UP000037136"/>
    </source>
</evidence>
<feature type="active site" description="Nucleophile" evidence="6">
    <location>
        <position position="374"/>
    </location>
</feature>
<evidence type="ECO:0000256" key="5">
    <source>
        <dbReference type="ARBA" id="ARBA00047417"/>
    </source>
</evidence>
<dbReference type="InterPro" id="IPR000101">
    <property type="entry name" value="GGT_peptidase"/>
</dbReference>
<comment type="caution">
    <text evidence="11">The sequence shown here is derived from an EMBL/GenBank/DDBJ whole genome shotgun (WGS) entry which is preliminary data.</text>
</comment>
<dbReference type="FunFam" id="3.60.20.40:FF:000001">
    <property type="entry name" value="Gamma-glutamyltranspeptidase 1"/>
    <property type="match status" value="1"/>
</dbReference>
<keyword evidence="8" id="KW-0378">Hydrolase</keyword>
<feature type="binding site" evidence="7">
    <location>
        <begin position="444"/>
        <end position="445"/>
    </location>
    <ligand>
        <name>L-glutamate</name>
        <dbReference type="ChEBI" id="CHEBI:29985"/>
    </ligand>
</feature>
<feature type="binding site" evidence="7">
    <location>
        <position position="102"/>
    </location>
    <ligand>
        <name>L-glutamate</name>
        <dbReference type="ChEBI" id="CHEBI:29985"/>
    </ligand>
</feature>
<keyword evidence="12" id="KW-1185">Reference proteome</keyword>
<comment type="catalytic activity">
    <reaction evidence="5 8">
        <text>an N-terminal (5-L-glutamyl)-[peptide] + an alpha-amino acid = 5-L-glutamyl amino acid + an N-terminal L-alpha-aminoacyl-[peptide]</text>
        <dbReference type="Rhea" id="RHEA:23904"/>
        <dbReference type="Rhea" id="RHEA-COMP:9780"/>
        <dbReference type="Rhea" id="RHEA-COMP:9795"/>
        <dbReference type="ChEBI" id="CHEBI:77644"/>
        <dbReference type="ChEBI" id="CHEBI:78597"/>
        <dbReference type="ChEBI" id="CHEBI:78599"/>
        <dbReference type="ChEBI" id="CHEBI:78608"/>
        <dbReference type="EC" id="2.3.2.2"/>
    </reaction>
</comment>
<dbReference type="PANTHER" id="PTHR11686">
    <property type="entry name" value="GAMMA GLUTAMYL TRANSPEPTIDASE"/>
    <property type="match status" value="1"/>
</dbReference>
<evidence type="ECO:0000256" key="3">
    <source>
        <dbReference type="ARBA" id="ARBA00005115"/>
    </source>
</evidence>
<keyword evidence="8" id="KW-0808">Transferase</keyword>
<dbReference type="Pfam" id="PF01019">
    <property type="entry name" value="G_glu_transpept"/>
    <property type="match status" value="1"/>
</dbReference>
<evidence type="ECO:0000313" key="11">
    <source>
        <dbReference type="EMBL" id="PFH60476.1"/>
    </source>
</evidence>
<dbReference type="PRINTS" id="PR01210">
    <property type="entry name" value="GGTRANSPTASE"/>
</dbReference>
<reference evidence="11 12" key="2">
    <citation type="journal article" date="2017" name="Sci. Rep.">
        <title>Ant-infecting Ophiocordyceps genomes reveal a high diversity of potential behavioral manipulation genes and a possible major role for enterotoxins.</title>
        <authorList>
            <person name="de Bekker C."/>
            <person name="Ohm R.A."/>
            <person name="Evans H.C."/>
            <person name="Brachmann A."/>
            <person name="Hughes D.P."/>
        </authorList>
    </citation>
    <scope>NUCLEOTIDE SEQUENCE [LARGE SCALE GENOMIC DNA]</scope>
    <source>
        <strain evidence="11 12">SC16a</strain>
    </source>
</reference>
<evidence type="ECO:0000256" key="8">
    <source>
        <dbReference type="RuleBase" id="RU368068"/>
    </source>
</evidence>
<gene>
    <name evidence="11" type="ORF">XA68_10910</name>
</gene>
<protein>
    <recommendedName>
        <fullName evidence="8">Glutathione hydrolase</fullName>
        <ecNumber evidence="8">2.3.2.2</ecNumber>
        <ecNumber evidence="8">3.4.19.13</ecNumber>
    </recommendedName>
    <alternativeName>
        <fullName evidence="8">Gamma-glutamyltransferase</fullName>
    </alternativeName>
    <alternativeName>
        <fullName evidence="8">Gamma-glutamyltranspeptidase</fullName>
    </alternativeName>
</protein>
<dbReference type="EC" id="3.4.19.13" evidence="8"/>
<feature type="signal peptide" evidence="10">
    <location>
        <begin position="1"/>
        <end position="20"/>
    </location>
</feature>
<feature type="binding site" evidence="7">
    <location>
        <position position="467"/>
    </location>
    <ligand>
        <name>L-glutamate</name>
        <dbReference type="ChEBI" id="CHEBI:29985"/>
    </ligand>
</feature>
<dbReference type="STRING" id="268505.A0A2A9PI35"/>
<dbReference type="NCBIfam" id="TIGR00066">
    <property type="entry name" value="g_glut_trans"/>
    <property type="match status" value="1"/>
</dbReference>
<name>A0A2A9PI35_OPHUN</name>
<comment type="pathway">
    <text evidence="3 8">Sulfur metabolism; glutathione metabolism.</text>
</comment>
<dbReference type="GO" id="GO:0006751">
    <property type="term" value="P:glutathione catabolic process"/>
    <property type="evidence" value="ECO:0007669"/>
    <property type="project" value="UniProtKB-UniRule"/>
</dbReference>
<dbReference type="InterPro" id="IPR043138">
    <property type="entry name" value="GGT_lsub"/>
</dbReference>
<organism evidence="11 12">
    <name type="scientific">Ophiocordyceps unilateralis</name>
    <name type="common">Zombie-ant fungus</name>
    <name type="synonym">Torrubia unilateralis</name>
    <dbReference type="NCBI Taxonomy" id="268505"/>
    <lineage>
        <taxon>Eukaryota</taxon>
        <taxon>Fungi</taxon>
        <taxon>Dikarya</taxon>
        <taxon>Ascomycota</taxon>
        <taxon>Pezizomycotina</taxon>
        <taxon>Sordariomycetes</taxon>
        <taxon>Hypocreomycetidae</taxon>
        <taxon>Hypocreales</taxon>
        <taxon>Ophiocordycipitaceae</taxon>
        <taxon>Ophiocordyceps</taxon>
    </lineage>
</organism>
<feature type="chain" id="PRO_5012111828" description="Glutathione hydrolase" evidence="10">
    <location>
        <begin position="21"/>
        <end position="564"/>
    </location>
</feature>
<dbReference type="GO" id="GO:0103068">
    <property type="term" value="F:leukotriene C4 gamma-glutamyl transferase activity"/>
    <property type="evidence" value="ECO:0007669"/>
    <property type="project" value="UniProtKB-EC"/>
</dbReference>
<comment type="similarity">
    <text evidence="4">Belongs to the gamma-glutamyltransferase family.</text>
</comment>